<keyword evidence="2" id="KW-1185">Reference proteome</keyword>
<feature type="non-terminal residue" evidence="1">
    <location>
        <position position="1"/>
    </location>
</feature>
<organism evidence="1 2">
    <name type="scientific">Populus alba</name>
    <name type="common">White poplar</name>
    <dbReference type="NCBI Taxonomy" id="43335"/>
    <lineage>
        <taxon>Eukaryota</taxon>
        <taxon>Viridiplantae</taxon>
        <taxon>Streptophyta</taxon>
        <taxon>Embryophyta</taxon>
        <taxon>Tracheophyta</taxon>
        <taxon>Spermatophyta</taxon>
        <taxon>Magnoliopsida</taxon>
        <taxon>eudicotyledons</taxon>
        <taxon>Gunneridae</taxon>
        <taxon>Pentapetalae</taxon>
        <taxon>rosids</taxon>
        <taxon>fabids</taxon>
        <taxon>Malpighiales</taxon>
        <taxon>Salicaceae</taxon>
        <taxon>Saliceae</taxon>
        <taxon>Populus</taxon>
    </lineage>
</organism>
<dbReference type="Proteomes" id="UP000309997">
    <property type="component" value="Unassembled WGS sequence"/>
</dbReference>
<protein>
    <submittedName>
        <fullName evidence="1">Uncharacterized protein</fullName>
    </submittedName>
</protein>
<proteinExistence type="predicted"/>
<name>A0ACC4CLI7_POPAL</name>
<accession>A0ACC4CLI7</accession>
<evidence type="ECO:0000313" key="2">
    <source>
        <dbReference type="Proteomes" id="UP000309997"/>
    </source>
</evidence>
<gene>
    <name evidence="1" type="ORF">D5086_006786</name>
</gene>
<reference evidence="1 2" key="1">
    <citation type="journal article" date="2024" name="Plant Biotechnol. J.">
        <title>Genome and CRISPR/Cas9 system of a widespread forest tree (Populus alba) in the world.</title>
        <authorList>
            <person name="Liu Y.J."/>
            <person name="Jiang P.F."/>
            <person name="Han X.M."/>
            <person name="Li X.Y."/>
            <person name="Wang H.M."/>
            <person name="Wang Y.J."/>
            <person name="Wang X.X."/>
            <person name="Zeng Q.Y."/>
        </authorList>
    </citation>
    <scope>NUCLEOTIDE SEQUENCE [LARGE SCALE GENOMIC DNA]</scope>
    <source>
        <strain evidence="2">cv. PAL-ZL1</strain>
    </source>
</reference>
<dbReference type="EMBL" id="RCHU02000003">
    <property type="protein sequence ID" value="KAL3598868.1"/>
    <property type="molecule type" value="Genomic_DNA"/>
</dbReference>
<sequence length="51" mass="5912">RIQLLDTRSTSSKFKINHCIQRLTIYSLTVSIAYAILPALVMDEWFPKELS</sequence>
<comment type="caution">
    <text evidence="1">The sequence shown here is derived from an EMBL/GenBank/DDBJ whole genome shotgun (WGS) entry which is preliminary data.</text>
</comment>
<evidence type="ECO:0000313" key="1">
    <source>
        <dbReference type="EMBL" id="KAL3598868.1"/>
    </source>
</evidence>